<dbReference type="KEGG" id="agi:FSB73_05235"/>
<dbReference type="OrthoDB" id="665720at2"/>
<dbReference type="EMBL" id="CP042434">
    <property type="protein sequence ID" value="QEC71171.1"/>
    <property type="molecule type" value="Genomic_DNA"/>
</dbReference>
<protein>
    <submittedName>
        <fullName evidence="3">Histidine kinase</fullName>
    </submittedName>
</protein>
<dbReference type="AlphaFoldDB" id="A0A5B8VJF2"/>
<reference evidence="3 4" key="1">
    <citation type="journal article" date="2017" name="Int. J. Syst. Evol. Microbiol.">
        <title>Arachidicoccus ginsenosidivorans sp. nov., with ginsenoside-converting activity isolated from ginseng cultivating soil.</title>
        <authorList>
            <person name="Siddiqi M.Z."/>
            <person name="Aslam Z."/>
            <person name="Im W.T."/>
        </authorList>
    </citation>
    <scope>NUCLEOTIDE SEQUENCE [LARGE SCALE GENOMIC DNA]</scope>
    <source>
        <strain evidence="3 4">Gsoil 809</strain>
    </source>
</reference>
<feature type="domain" description="DUF6268" evidence="2">
    <location>
        <begin position="19"/>
        <end position="302"/>
    </location>
</feature>
<keyword evidence="1" id="KW-0732">Signal</keyword>
<dbReference type="GO" id="GO:0016301">
    <property type="term" value="F:kinase activity"/>
    <property type="evidence" value="ECO:0007669"/>
    <property type="project" value="UniProtKB-KW"/>
</dbReference>
<evidence type="ECO:0000313" key="4">
    <source>
        <dbReference type="Proteomes" id="UP000321291"/>
    </source>
</evidence>
<organism evidence="3 4">
    <name type="scientific">Arachidicoccus ginsenosidivorans</name>
    <dbReference type="NCBI Taxonomy" id="496057"/>
    <lineage>
        <taxon>Bacteria</taxon>
        <taxon>Pseudomonadati</taxon>
        <taxon>Bacteroidota</taxon>
        <taxon>Chitinophagia</taxon>
        <taxon>Chitinophagales</taxon>
        <taxon>Chitinophagaceae</taxon>
        <taxon>Arachidicoccus</taxon>
    </lineage>
</organism>
<feature type="signal peptide" evidence="1">
    <location>
        <begin position="1"/>
        <end position="22"/>
    </location>
</feature>
<accession>A0A5B8VJF2</accession>
<evidence type="ECO:0000259" key="2">
    <source>
        <dbReference type="Pfam" id="PF19783"/>
    </source>
</evidence>
<dbReference type="Proteomes" id="UP000321291">
    <property type="component" value="Chromosome"/>
</dbReference>
<proteinExistence type="predicted"/>
<evidence type="ECO:0000256" key="1">
    <source>
        <dbReference type="SAM" id="SignalP"/>
    </source>
</evidence>
<dbReference type="RefSeq" id="WP_146780445.1">
    <property type="nucleotide sequence ID" value="NZ_CP042434.1"/>
</dbReference>
<keyword evidence="3" id="KW-0418">Kinase</keyword>
<name>A0A5B8VJF2_9BACT</name>
<dbReference type="Pfam" id="PF19783">
    <property type="entry name" value="DUF6268"/>
    <property type="match status" value="1"/>
</dbReference>
<evidence type="ECO:0000313" key="3">
    <source>
        <dbReference type="EMBL" id="QEC71171.1"/>
    </source>
</evidence>
<gene>
    <name evidence="3" type="ORF">FSB73_05235</name>
</gene>
<keyword evidence="4" id="KW-1185">Reference proteome</keyword>
<feature type="chain" id="PRO_5022683823" evidence="1">
    <location>
        <begin position="23"/>
        <end position="304"/>
    </location>
</feature>
<sequence length="304" mass="33753">MFNKVKLLIVILMVFFTWHAKAQVEIKSEYIGNSSYTNADNVKTKAKGNAKIFSLNARIPLSVEVDEDHKPVKFWALGIGASYTSFSNKSMEPGFGPDKIADANLTLMHLWPMSQKWSMLAMAGAGVYAEHTQLSKIGFKNVMGNGGVLFIWHLRKNLDVGLGPVVNTLLGYPMIFPGVYVNWRTQGDYEINVSIVNSLEASAGKKFNDHFKLNLIASFDGSMALENKGNKKLMFTHQYFTTGLQPEFSIGKTWSIAATAGLAAGRSAYYQERTLKSIFRSDDNIHNPHFGAAPYFSLSIKFGL</sequence>
<keyword evidence="3" id="KW-0808">Transferase</keyword>
<dbReference type="InterPro" id="IPR046235">
    <property type="entry name" value="DUF6268"/>
</dbReference>